<dbReference type="CDD" id="cd07516">
    <property type="entry name" value="HAD_Pase"/>
    <property type="match status" value="1"/>
</dbReference>
<evidence type="ECO:0000313" key="1">
    <source>
        <dbReference type="EMBL" id="MCP3735220.1"/>
    </source>
</evidence>
<dbReference type="GO" id="GO:0000287">
    <property type="term" value="F:magnesium ion binding"/>
    <property type="evidence" value="ECO:0007669"/>
    <property type="project" value="TreeGrafter"/>
</dbReference>
<dbReference type="GO" id="GO:0016791">
    <property type="term" value="F:phosphatase activity"/>
    <property type="evidence" value="ECO:0007669"/>
    <property type="project" value="UniProtKB-ARBA"/>
</dbReference>
<proteinExistence type="predicted"/>
<dbReference type="NCBIfam" id="TIGR01484">
    <property type="entry name" value="HAD-SF-IIB"/>
    <property type="match status" value="1"/>
</dbReference>
<dbReference type="SFLD" id="SFLDG01140">
    <property type="entry name" value="C2.B:_Phosphomannomutase_and_P"/>
    <property type="match status" value="1"/>
</dbReference>
<dbReference type="Gene3D" id="3.40.50.1000">
    <property type="entry name" value="HAD superfamily/HAD-like"/>
    <property type="match status" value="1"/>
</dbReference>
<dbReference type="PANTHER" id="PTHR10000">
    <property type="entry name" value="PHOSPHOSERINE PHOSPHATASE"/>
    <property type="match status" value="1"/>
</dbReference>
<gene>
    <name evidence="1" type="ORF">M9979_10100</name>
</gene>
<dbReference type="GO" id="GO:0005829">
    <property type="term" value="C:cytosol"/>
    <property type="evidence" value="ECO:0007669"/>
    <property type="project" value="TreeGrafter"/>
</dbReference>
<dbReference type="InterPro" id="IPR006379">
    <property type="entry name" value="HAD-SF_hydro_IIB"/>
</dbReference>
<dbReference type="InterPro" id="IPR000150">
    <property type="entry name" value="Cof"/>
</dbReference>
<dbReference type="InterPro" id="IPR023214">
    <property type="entry name" value="HAD_sf"/>
</dbReference>
<keyword evidence="2" id="KW-1185">Reference proteome</keyword>
<dbReference type="RefSeq" id="WP_254289233.1">
    <property type="nucleotide sequence ID" value="NZ_JAMLDY010000010.1"/>
</dbReference>
<name>A0A9X2KQQ1_9SPHN</name>
<sequence>MTPIRLVVSDIDGTLVDKHKQLTPATTDAVLRLEAAGVGFTVISARPMSGIMPIAETLGLDAAMAAFNGGIVFRRDGTITEHHVVDEAVARGVMAIAADSGADIWVFADDRWYASTDVGAHVDSERRASNQDPVVTTDFADLLDRADKITFVSDDAAMLAGLAERCKAAHGEDATIAQSQVYYLDVTALAANKGDGLVALARTFDQPLDAVAVLGDQYNDVPMLERAGLAIAMGNAPDPVKAIAHDVTTGNDADGVAHAIHTIIFPRLGAPA</sequence>
<organism evidence="1 2">
    <name type="scientific">Sphingomonas liriopis</name>
    <dbReference type="NCBI Taxonomy" id="2949094"/>
    <lineage>
        <taxon>Bacteria</taxon>
        <taxon>Pseudomonadati</taxon>
        <taxon>Pseudomonadota</taxon>
        <taxon>Alphaproteobacteria</taxon>
        <taxon>Sphingomonadales</taxon>
        <taxon>Sphingomonadaceae</taxon>
        <taxon>Sphingomonas</taxon>
    </lineage>
</organism>
<dbReference type="Gene3D" id="3.30.1240.10">
    <property type="match status" value="1"/>
</dbReference>
<evidence type="ECO:0000313" key="2">
    <source>
        <dbReference type="Proteomes" id="UP001139486"/>
    </source>
</evidence>
<reference evidence="1" key="1">
    <citation type="submission" date="2022-05" db="EMBL/GenBank/DDBJ databases">
        <title>Sphingomonas sp. strain RP10 Genome sequencing and assembly.</title>
        <authorList>
            <person name="Kim I."/>
        </authorList>
    </citation>
    <scope>NUCLEOTIDE SEQUENCE</scope>
    <source>
        <strain evidence="1">RP10</strain>
    </source>
</reference>
<keyword evidence="1" id="KW-0378">Hydrolase</keyword>
<dbReference type="InterPro" id="IPR036412">
    <property type="entry name" value="HAD-like_sf"/>
</dbReference>
<dbReference type="EMBL" id="JAMLDY010000010">
    <property type="protein sequence ID" value="MCP3735220.1"/>
    <property type="molecule type" value="Genomic_DNA"/>
</dbReference>
<accession>A0A9X2KQQ1</accession>
<dbReference type="SFLD" id="SFLDS00003">
    <property type="entry name" value="Haloacid_Dehalogenase"/>
    <property type="match status" value="1"/>
</dbReference>
<protein>
    <submittedName>
        <fullName evidence="1">Cof-type HAD-IIB family hydrolase</fullName>
    </submittedName>
</protein>
<dbReference type="Proteomes" id="UP001139486">
    <property type="component" value="Unassembled WGS sequence"/>
</dbReference>
<comment type="caution">
    <text evidence="1">The sequence shown here is derived from an EMBL/GenBank/DDBJ whole genome shotgun (WGS) entry which is preliminary data.</text>
</comment>
<dbReference type="AlphaFoldDB" id="A0A9X2KQQ1"/>
<dbReference type="PANTHER" id="PTHR10000:SF8">
    <property type="entry name" value="HAD SUPERFAMILY HYDROLASE-LIKE, TYPE 3"/>
    <property type="match status" value="1"/>
</dbReference>
<dbReference type="SUPFAM" id="SSF56784">
    <property type="entry name" value="HAD-like"/>
    <property type="match status" value="1"/>
</dbReference>
<dbReference type="NCBIfam" id="TIGR00099">
    <property type="entry name" value="Cof-subfamily"/>
    <property type="match status" value="1"/>
</dbReference>
<dbReference type="Pfam" id="PF08282">
    <property type="entry name" value="Hydrolase_3"/>
    <property type="match status" value="1"/>
</dbReference>